<name>A0A1B9IY31_9TREE</name>
<keyword evidence="3" id="KW-1185">Reference proteome</keyword>
<dbReference type="InterPro" id="IPR010530">
    <property type="entry name" value="B12D"/>
</dbReference>
<keyword evidence="1" id="KW-0472">Membrane</keyword>
<evidence type="ECO:0000313" key="3">
    <source>
        <dbReference type="Proteomes" id="UP000092583"/>
    </source>
</evidence>
<accession>A0A1B9IY31</accession>
<feature type="transmembrane region" description="Helical" evidence="1">
    <location>
        <begin position="26"/>
        <end position="44"/>
    </location>
</feature>
<dbReference type="STRING" id="1331196.A0A1B9IY31"/>
<gene>
    <name evidence="2" type="ORF">L486_00059</name>
</gene>
<evidence type="ECO:0000313" key="2">
    <source>
        <dbReference type="EMBL" id="OCF60426.1"/>
    </source>
</evidence>
<dbReference type="Pfam" id="PF06522">
    <property type="entry name" value="B12D"/>
    <property type="match status" value="1"/>
</dbReference>
<protein>
    <submittedName>
        <fullName evidence="2">NADH dehydrogenase (Ubiquinone) 1 alpha subcomplex 4</fullName>
    </submittedName>
</protein>
<dbReference type="Proteomes" id="UP000092583">
    <property type="component" value="Unassembled WGS sequence"/>
</dbReference>
<evidence type="ECO:0000256" key="1">
    <source>
        <dbReference type="SAM" id="Phobius"/>
    </source>
</evidence>
<dbReference type="OrthoDB" id="5511684at2759"/>
<dbReference type="EMBL" id="KI669459">
    <property type="protein sequence ID" value="OCF60426.1"/>
    <property type="molecule type" value="Genomic_DNA"/>
</dbReference>
<dbReference type="PANTHER" id="PTHR14256:SF1">
    <property type="entry name" value="GEO09626P1"/>
    <property type="match status" value="1"/>
</dbReference>
<keyword evidence="2" id="KW-0830">Ubiquinone</keyword>
<sequence>MNSDITRKIQITNRAFLKKWAPAETLPIFGIVGIAVGGASYYLYRLSQGPEVVWDRHGDWRPWDKITHDTNQKLITVNPEFWEKRRQFVKEQKANSERVVDQI</sequence>
<reference evidence="2 3" key="1">
    <citation type="submission" date="2013-07" db="EMBL/GenBank/DDBJ databases">
        <title>The Genome Sequence of Kwoniella mangroviensis CBS10435.</title>
        <authorList>
            <consortium name="The Broad Institute Genome Sequencing Platform"/>
            <person name="Cuomo C."/>
            <person name="Litvintseva A."/>
            <person name="Chen Y."/>
            <person name="Heitman J."/>
            <person name="Sun S."/>
            <person name="Springer D."/>
            <person name="Dromer F."/>
            <person name="Young S.K."/>
            <person name="Zeng Q."/>
            <person name="Gargeya S."/>
            <person name="Fitzgerald M."/>
            <person name="Abouelleil A."/>
            <person name="Alvarado L."/>
            <person name="Berlin A.M."/>
            <person name="Chapman S.B."/>
            <person name="Dewar J."/>
            <person name="Goldberg J."/>
            <person name="Griggs A."/>
            <person name="Gujja S."/>
            <person name="Hansen M."/>
            <person name="Howarth C."/>
            <person name="Imamovic A."/>
            <person name="Larimer J."/>
            <person name="McCowan C."/>
            <person name="Murphy C."/>
            <person name="Pearson M."/>
            <person name="Priest M."/>
            <person name="Roberts A."/>
            <person name="Saif S."/>
            <person name="Shea T."/>
            <person name="Sykes S."/>
            <person name="Wortman J."/>
            <person name="Nusbaum C."/>
            <person name="Birren B."/>
        </authorList>
    </citation>
    <scope>NUCLEOTIDE SEQUENCE [LARGE SCALE GENOMIC DNA]</scope>
    <source>
        <strain evidence="2 3">CBS 10435</strain>
    </source>
</reference>
<dbReference type="AlphaFoldDB" id="A0A1B9IY31"/>
<organism evidence="2 3">
    <name type="scientific">Kwoniella mangroviensis CBS 10435</name>
    <dbReference type="NCBI Taxonomy" id="1331196"/>
    <lineage>
        <taxon>Eukaryota</taxon>
        <taxon>Fungi</taxon>
        <taxon>Dikarya</taxon>
        <taxon>Basidiomycota</taxon>
        <taxon>Agaricomycotina</taxon>
        <taxon>Tremellomycetes</taxon>
        <taxon>Tremellales</taxon>
        <taxon>Cryptococcaceae</taxon>
        <taxon>Kwoniella</taxon>
    </lineage>
</organism>
<keyword evidence="1" id="KW-1133">Transmembrane helix</keyword>
<dbReference type="PANTHER" id="PTHR14256">
    <property type="entry name" value="NADH-UBIQUINONE OXIDOREDUCTASE MLRQ SUBUNIT"/>
    <property type="match status" value="1"/>
</dbReference>
<reference evidence="3" key="2">
    <citation type="submission" date="2013-12" db="EMBL/GenBank/DDBJ databases">
        <title>Evolution of pathogenesis and genome organization in the Tremellales.</title>
        <authorList>
            <person name="Cuomo C."/>
            <person name="Litvintseva A."/>
            <person name="Heitman J."/>
            <person name="Chen Y."/>
            <person name="Sun S."/>
            <person name="Springer D."/>
            <person name="Dromer F."/>
            <person name="Young S."/>
            <person name="Zeng Q."/>
            <person name="Chapman S."/>
            <person name="Gujja S."/>
            <person name="Saif S."/>
            <person name="Birren B."/>
        </authorList>
    </citation>
    <scope>NUCLEOTIDE SEQUENCE [LARGE SCALE GENOMIC DNA]</scope>
    <source>
        <strain evidence="3">CBS 10435</strain>
    </source>
</reference>
<proteinExistence type="predicted"/>
<keyword evidence="1" id="KW-0812">Transmembrane</keyword>